<comment type="subcellular location">
    <subcellularLocation>
        <location evidence="1">Membrane</location>
        <topology evidence="1">Multi-pass membrane protein</topology>
    </subcellularLocation>
</comment>
<dbReference type="GO" id="GO:0016020">
    <property type="term" value="C:membrane"/>
    <property type="evidence" value="ECO:0007669"/>
    <property type="project" value="UniProtKB-SubCell"/>
</dbReference>
<dbReference type="GO" id="GO:0089721">
    <property type="term" value="F:phosphoenolpyruvate transmembrane transporter activity"/>
    <property type="evidence" value="ECO:0007669"/>
    <property type="project" value="EnsemblFungi"/>
</dbReference>
<dbReference type="InterPro" id="IPR037185">
    <property type="entry name" value="EmrE-like"/>
</dbReference>
<dbReference type="Pfam" id="PF03151">
    <property type="entry name" value="TPT"/>
    <property type="match status" value="1"/>
</dbReference>
<dbReference type="GO" id="GO:0005794">
    <property type="term" value="C:Golgi apparatus"/>
    <property type="evidence" value="ECO:0007669"/>
    <property type="project" value="EnsemblFungi"/>
</dbReference>
<dbReference type="EMBL" id="GL883091">
    <property type="protein sequence ID" value="EGG12346.1"/>
    <property type="molecule type" value="Genomic_DNA"/>
</dbReference>
<organism evidence="9">
    <name type="scientific">Melampsora larici-populina (strain 98AG31 / pathotype 3-4-7)</name>
    <name type="common">Poplar leaf rust fungus</name>
    <dbReference type="NCBI Taxonomy" id="747676"/>
    <lineage>
        <taxon>Eukaryota</taxon>
        <taxon>Fungi</taxon>
        <taxon>Dikarya</taxon>
        <taxon>Basidiomycota</taxon>
        <taxon>Pucciniomycotina</taxon>
        <taxon>Pucciniomycetes</taxon>
        <taxon>Pucciniales</taxon>
        <taxon>Melampsoraceae</taxon>
        <taxon>Melampsora</taxon>
    </lineage>
</organism>
<dbReference type="STRING" id="747676.F4R528"/>
<evidence type="ECO:0000313" key="9">
    <source>
        <dbReference type="Proteomes" id="UP000001072"/>
    </source>
</evidence>
<dbReference type="PANTHER" id="PTHR11132">
    <property type="entry name" value="SOLUTE CARRIER FAMILY 35"/>
    <property type="match status" value="1"/>
</dbReference>
<evidence type="ECO:0000256" key="2">
    <source>
        <dbReference type="ARBA" id="ARBA00022692"/>
    </source>
</evidence>
<dbReference type="FunCoup" id="F4R528">
    <property type="interactions" value="343"/>
</dbReference>
<dbReference type="eggNOG" id="KOG1441">
    <property type="taxonomic scope" value="Eukaryota"/>
</dbReference>
<evidence type="ECO:0000256" key="5">
    <source>
        <dbReference type="SAM" id="Phobius"/>
    </source>
</evidence>
<feature type="chain" id="PRO_5003314804" description="Sugar phosphate transporter domain-containing protein" evidence="6">
    <location>
        <begin position="30"/>
        <end position="367"/>
    </location>
</feature>
<reference evidence="9" key="1">
    <citation type="journal article" date="2011" name="Proc. Natl. Acad. Sci. U.S.A.">
        <title>Obligate biotrophy features unraveled by the genomic analysis of rust fungi.</title>
        <authorList>
            <person name="Duplessis S."/>
            <person name="Cuomo C.A."/>
            <person name="Lin Y.-C."/>
            <person name="Aerts A."/>
            <person name="Tisserant E."/>
            <person name="Veneault-Fourrey C."/>
            <person name="Joly D.L."/>
            <person name="Hacquard S."/>
            <person name="Amselem J."/>
            <person name="Cantarel B.L."/>
            <person name="Chiu R."/>
            <person name="Coutinho P.M."/>
            <person name="Feau N."/>
            <person name="Field M."/>
            <person name="Frey P."/>
            <person name="Gelhaye E."/>
            <person name="Goldberg J."/>
            <person name="Grabherr M.G."/>
            <person name="Kodira C.D."/>
            <person name="Kohler A."/>
            <person name="Kuees U."/>
            <person name="Lindquist E.A."/>
            <person name="Lucas S.M."/>
            <person name="Mago R."/>
            <person name="Mauceli E."/>
            <person name="Morin E."/>
            <person name="Murat C."/>
            <person name="Pangilinan J.L."/>
            <person name="Park R."/>
            <person name="Pearson M."/>
            <person name="Quesneville H."/>
            <person name="Rouhier N."/>
            <person name="Sakthikumar S."/>
            <person name="Salamov A.A."/>
            <person name="Schmutz J."/>
            <person name="Selles B."/>
            <person name="Shapiro H."/>
            <person name="Tanguay P."/>
            <person name="Tuskan G.A."/>
            <person name="Henrissat B."/>
            <person name="Van de Peer Y."/>
            <person name="Rouze P."/>
            <person name="Ellis J.G."/>
            <person name="Dodds P.N."/>
            <person name="Schein J.E."/>
            <person name="Zhong S."/>
            <person name="Hamelin R.C."/>
            <person name="Grigoriev I.V."/>
            <person name="Szabo L.J."/>
            <person name="Martin F."/>
        </authorList>
    </citation>
    <scope>NUCLEOTIDE SEQUENCE [LARGE SCALE GENOMIC DNA]</scope>
    <source>
        <strain evidence="9">98AG31 / pathotype 3-4-7</strain>
    </source>
</reference>
<evidence type="ECO:0000313" key="8">
    <source>
        <dbReference type="EMBL" id="EGG12346.1"/>
    </source>
</evidence>
<dbReference type="VEuPathDB" id="FungiDB:MELLADRAFT_32747"/>
<evidence type="ECO:0000256" key="4">
    <source>
        <dbReference type="ARBA" id="ARBA00023136"/>
    </source>
</evidence>
<dbReference type="KEGG" id="mlr:MELLADRAFT_32747"/>
<name>F4R528_MELLP</name>
<dbReference type="SUPFAM" id="SSF103481">
    <property type="entry name" value="Multidrug resistance efflux transporter EmrE"/>
    <property type="match status" value="2"/>
</dbReference>
<evidence type="ECO:0000256" key="3">
    <source>
        <dbReference type="ARBA" id="ARBA00022989"/>
    </source>
</evidence>
<sequence length="367" mass="41359">MTFKTQYKSISSSKLRFLLLCSLWYTSSAISSNTGKIILNQFQFPITLTIVQFGFVGIWSCGFIYLTKGYLNYPKQNTIQSTLIMSLFSIAGHVFSSMAISRVPVSTVHTIKALSPLFTVLAYGGLFGVKYGFMTYFSLLPLTLGVMLTCSFDLNANLTGFLCALGSTIIFVSQNIYGKKLLPQESDEELDTTNPIKPNLIINSSNSSKGKVDKLNLLFYSSSIAFILMIPIWIWFDLFKIWSLTNYNPDRTMSHQSLLFYFMLNGSIHFLQCILAFSILSRTSPVTYSIASLIKRISVICLAIFYFDQSISLLQSFGMVLTFFGLYLYNLFKFEIDLGEKKLNGLNSIHSILPSTKQDVKTFSKFS</sequence>
<feature type="transmembrane region" description="Helical" evidence="5">
    <location>
        <begin position="106"/>
        <end position="126"/>
    </location>
</feature>
<feature type="transmembrane region" description="Helical" evidence="5">
    <location>
        <begin position="45"/>
        <end position="66"/>
    </location>
</feature>
<accession>F4R528</accession>
<dbReference type="Proteomes" id="UP000001072">
    <property type="component" value="Unassembled WGS sequence"/>
</dbReference>
<dbReference type="InterPro" id="IPR004853">
    <property type="entry name" value="Sugar_P_trans_dom"/>
</dbReference>
<feature type="transmembrane region" description="Helical" evidence="5">
    <location>
        <begin position="258"/>
        <end position="279"/>
    </location>
</feature>
<gene>
    <name evidence="8" type="ORF">MELLADRAFT_32747</name>
</gene>
<protein>
    <recommendedName>
        <fullName evidence="7">Sugar phosphate transporter domain-containing protein</fullName>
    </recommendedName>
</protein>
<keyword evidence="6" id="KW-0732">Signal</keyword>
<evidence type="ECO:0000259" key="7">
    <source>
        <dbReference type="Pfam" id="PF03151"/>
    </source>
</evidence>
<feature type="transmembrane region" description="Helical" evidence="5">
    <location>
        <begin position="158"/>
        <end position="177"/>
    </location>
</feature>
<dbReference type="InterPro" id="IPR050186">
    <property type="entry name" value="TPT_transporter"/>
</dbReference>
<feature type="transmembrane region" description="Helical" evidence="5">
    <location>
        <begin position="313"/>
        <end position="332"/>
    </location>
</feature>
<feature type="transmembrane region" description="Helical" evidence="5">
    <location>
        <begin position="217"/>
        <end position="238"/>
    </location>
</feature>
<dbReference type="GO" id="GO:1990536">
    <property type="term" value="P:phosphoenolpyruvate transmembrane import into Golgi lumen"/>
    <property type="evidence" value="ECO:0007669"/>
    <property type="project" value="EnsemblFungi"/>
</dbReference>
<feature type="transmembrane region" description="Helical" evidence="5">
    <location>
        <begin position="78"/>
        <end position="100"/>
    </location>
</feature>
<dbReference type="OrthoDB" id="1588579at2759"/>
<evidence type="ECO:0000256" key="6">
    <source>
        <dbReference type="SAM" id="SignalP"/>
    </source>
</evidence>
<evidence type="ECO:0000256" key="1">
    <source>
        <dbReference type="ARBA" id="ARBA00004141"/>
    </source>
</evidence>
<keyword evidence="2 5" id="KW-0812">Transmembrane</keyword>
<keyword evidence="9" id="KW-1185">Reference proteome</keyword>
<dbReference type="InParanoid" id="F4R528"/>
<feature type="domain" description="Sugar phosphate transporter" evidence="7">
    <location>
        <begin position="16"/>
        <end position="330"/>
    </location>
</feature>
<feature type="signal peptide" evidence="6">
    <location>
        <begin position="1"/>
        <end position="29"/>
    </location>
</feature>
<dbReference type="HOGENOM" id="CLU_019048_3_1_1"/>
<dbReference type="RefSeq" id="XP_007404721.1">
    <property type="nucleotide sequence ID" value="XM_007404659.1"/>
</dbReference>
<keyword evidence="3 5" id="KW-1133">Transmembrane helix</keyword>
<proteinExistence type="predicted"/>
<feature type="transmembrane region" description="Helical" evidence="5">
    <location>
        <begin position="286"/>
        <end position="307"/>
    </location>
</feature>
<dbReference type="AlphaFoldDB" id="F4R528"/>
<dbReference type="GeneID" id="18927236"/>
<keyword evidence="4 5" id="KW-0472">Membrane</keyword>